<gene>
    <name evidence="2" type="ORF">CVT26_016108</name>
</gene>
<name>A0A409XYU5_9AGAR</name>
<evidence type="ECO:0000313" key="2">
    <source>
        <dbReference type="EMBL" id="PPQ95942.1"/>
    </source>
</evidence>
<keyword evidence="3" id="KW-1185">Reference proteome</keyword>
<evidence type="ECO:0000313" key="3">
    <source>
        <dbReference type="Proteomes" id="UP000284706"/>
    </source>
</evidence>
<comment type="caution">
    <text evidence="2">The sequence shown here is derived from an EMBL/GenBank/DDBJ whole genome shotgun (WGS) entry which is preliminary data.</text>
</comment>
<organism evidence="2 3">
    <name type="scientific">Gymnopilus dilepis</name>
    <dbReference type="NCBI Taxonomy" id="231916"/>
    <lineage>
        <taxon>Eukaryota</taxon>
        <taxon>Fungi</taxon>
        <taxon>Dikarya</taxon>
        <taxon>Basidiomycota</taxon>
        <taxon>Agaricomycotina</taxon>
        <taxon>Agaricomycetes</taxon>
        <taxon>Agaricomycetidae</taxon>
        <taxon>Agaricales</taxon>
        <taxon>Agaricineae</taxon>
        <taxon>Hymenogastraceae</taxon>
        <taxon>Gymnopilus</taxon>
    </lineage>
</organism>
<feature type="region of interest" description="Disordered" evidence="1">
    <location>
        <begin position="1"/>
        <end position="50"/>
    </location>
</feature>
<reference evidence="2 3" key="1">
    <citation type="journal article" date="2018" name="Evol. Lett.">
        <title>Horizontal gene cluster transfer increased hallucinogenic mushroom diversity.</title>
        <authorList>
            <person name="Reynolds H.T."/>
            <person name="Vijayakumar V."/>
            <person name="Gluck-Thaler E."/>
            <person name="Korotkin H.B."/>
            <person name="Matheny P.B."/>
            <person name="Slot J.C."/>
        </authorList>
    </citation>
    <scope>NUCLEOTIDE SEQUENCE [LARGE SCALE GENOMIC DNA]</scope>
    <source>
        <strain evidence="2 3">SRW20</strain>
    </source>
</reference>
<dbReference type="OrthoDB" id="163438at2759"/>
<dbReference type="AlphaFoldDB" id="A0A409XYU5"/>
<proteinExistence type="predicted"/>
<dbReference type="EMBL" id="NHYE01001404">
    <property type="protein sequence ID" value="PPQ95942.1"/>
    <property type="molecule type" value="Genomic_DNA"/>
</dbReference>
<protein>
    <submittedName>
        <fullName evidence="2">Uncharacterized protein</fullName>
    </submittedName>
</protein>
<evidence type="ECO:0000256" key="1">
    <source>
        <dbReference type="SAM" id="MobiDB-lite"/>
    </source>
</evidence>
<accession>A0A409XYU5</accession>
<sequence>MTMKDAQPRTPKRRQSLDSKYPRRSSSLAQGPATEYMDEPSSPTNPSAGTCYEGDVFNGNFEGGVNIVGGRENANNVRVFNNNLKQVQRIVNFFHISNNEYPFGRENGEPELSMLRAHATLLVPRRSNRASEVQEEIKKEIIKFAIRWVLSTDKRSRKYPALWINGPIDGLDGVTLEDICQTIQDAHENSIVSILSVPSSAASDDGLNYIATLAYQICCSLPATRPYIINAIKKDKLVFTRSLQKQADALIISPFRQALTKVDSLRLRWTIVVDGLNIGPQLLSSLLFISSRVPITCAVLVSSQPITDINLSADFAMKLLQISLCDFEQCVKARQGVNGLIPTAGESLGYLEDELAARAAGQPLYAETVVRFLKSSGVSNSTFRRLKAAGAFDEMLSPSENLDSLYSALLQIRIAAPNTSKGVEHLRLVGALLLPYQAYGLADPGEDLSGTVFNALRVPAYIGELFEWKVDNVQRLLDDLDVFLTHGHDFGEVCFYDPSIRDYFFDKSRSRQFFIDKGRVYADLADCSIRILGVATQNWRKFCLFFMWNAECFLEQADASDNLRQSIEAFRIKTGRTPSYPDAVNDIWPTFLNGIQAPVRFFKTQDDQSYMMPPLQAFSEELYKSKLQEFRRILKARIRGVYLKSGPLKAFLIAMAVAWIEHDGIQDTYQKVLQIPPEEAKKERNQGFNLLAIKECPKVIQYVRQVLDGDGWDRDRCSMDKDQYGEVTLYILEQLFLRRRTTSIVPWPRVARHFASKTISSEQDRILNEIIAPLLSKCPLNYRPLVKFLKSSPIVQSSGPSGKKLFQTYIQRADAADLGGTSNGVAWKTLDGVPIDDE</sequence>
<dbReference type="Proteomes" id="UP000284706">
    <property type="component" value="Unassembled WGS sequence"/>
</dbReference>
<dbReference type="InParanoid" id="A0A409XYU5"/>